<dbReference type="AlphaFoldDB" id="A0A816IPA2"/>
<protein>
    <submittedName>
        <fullName evidence="1">(rape) hypothetical protein</fullName>
    </submittedName>
</protein>
<gene>
    <name evidence="1" type="ORF">DARMORV10_C03P69100.1</name>
</gene>
<name>A0A816IPA2_BRANA</name>
<evidence type="ECO:0000313" key="1">
    <source>
        <dbReference type="EMBL" id="CAF1708525.1"/>
    </source>
</evidence>
<reference evidence="1" key="1">
    <citation type="submission" date="2021-01" db="EMBL/GenBank/DDBJ databases">
        <authorList>
            <consortium name="Genoscope - CEA"/>
            <person name="William W."/>
        </authorList>
    </citation>
    <scope>NUCLEOTIDE SEQUENCE</scope>
</reference>
<dbReference type="Proteomes" id="UP001295469">
    <property type="component" value="Chromosome C03"/>
</dbReference>
<sequence length="39" mass="4543">MPERKPTKMINKTELKSKSRPMTCLKEPTVVGRKLRSEN</sequence>
<organism evidence="1">
    <name type="scientific">Brassica napus</name>
    <name type="common">Rape</name>
    <dbReference type="NCBI Taxonomy" id="3708"/>
    <lineage>
        <taxon>Eukaryota</taxon>
        <taxon>Viridiplantae</taxon>
        <taxon>Streptophyta</taxon>
        <taxon>Embryophyta</taxon>
        <taxon>Tracheophyta</taxon>
        <taxon>Spermatophyta</taxon>
        <taxon>Magnoliopsida</taxon>
        <taxon>eudicotyledons</taxon>
        <taxon>Gunneridae</taxon>
        <taxon>Pentapetalae</taxon>
        <taxon>rosids</taxon>
        <taxon>malvids</taxon>
        <taxon>Brassicales</taxon>
        <taxon>Brassicaceae</taxon>
        <taxon>Brassiceae</taxon>
        <taxon>Brassica</taxon>
    </lineage>
</organism>
<proteinExistence type="predicted"/>
<dbReference type="EMBL" id="HG994367">
    <property type="protein sequence ID" value="CAF1708525.1"/>
    <property type="molecule type" value="Genomic_DNA"/>
</dbReference>
<accession>A0A816IPA2</accession>